<evidence type="ECO:0000256" key="2">
    <source>
        <dbReference type="ARBA" id="ARBA00022833"/>
    </source>
</evidence>
<accession>A0ABM1MVA8</accession>
<dbReference type="InterPro" id="IPR001370">
    <property type="entry name" value="BIR_rpt"/>
</dbReference>
<dbReference type="SMART" id="SM00238">
    <property type="entry name" value="BIR"/>
    <property type="match status" value="1"/>
</dbReference>
<evidence type="ECO:0000313" key="3">
    <source>
        <dbReference type="Proteomes" id="UP000695000"/>
    </source>
</evidence>
<dbReference type="InterPro" id="IPR051190">
    <property type="entry name" value="Baculoviral_IAP"/>
</dbReference>
<evidence type="ECO:0000256" key="1">
    <source>
        <dbReference type="ARBA" id="ARBA00022723"/>
    </source>
</evidence>
<dbReference type="Gene3D" id="1.10.1170.10">
    <property type="entry name" value="Inhibitor Of Apoptosis Protein (2mihbC-IAP-1), Chain A"/>
    <property type="match status" value="1"/>
</dbReference>
<evidence type="ECO:0000313" key="4">
    <source>
        <dbReference type="RefSeq" id="XP_017778508.1"/>
    </source>
</evidence>
<dbReference type="PANTHER" id="PTHR46771">
    <property type="entry name" value="DETERIN"/>
    <property type="match status" value="1"/>
</dbReference>
<dbReference type="Proteomes" id="UP000695000">
    <property type="component" value="Unplaced"/>
</dbReference>
<sequence length="138" mass="16661">MTADLKYHLTMFYEEERLKTFKKWIFKDDEVCNAAKMAEAGFYFIGQKDEPDVVKCFLCNKTLDGWEAQDDPWDEHYKHSKNCTFASMKQPEFALTLDQFLKIRFEQYTQYLKLWNNNLNKHREEELQELRKVIDGLL</sequence>
<dbReference type="RefSeq" id="XP_017778508.1">
    <property type="nucleotide sequence ID" value="XM_017923019.1"/>
</dbReference>
<name>A0ABM1MVA8_NICVS</name>
<dbReference type="CDD" id="cd00022">
    <property type="entry name" value="BIR"/>
    <property type="match status" value="1"/>
</dbReference>
<dbReference type="Pfam" id="PF00653">
    <property type="entry name" value="BIR"/>
    <property type="match status" value="1"/>
</dbReference>
<dbReference type="PROSITE" id="PS50143">
    <property type="entry name" value="BIR_REPEAT_2"/>
    <property type="match status" value="1"/>
</dbReference>
<dbReference type="SUPFAM" id="SSF57924">
    <property type="entry name" value="Inhibitor of apoptosis (IAP) repeat"/>
    <property type="match status" value="1"/>
</dbReference>
<dbReference type="GeneID" id="108564100"/>
<organism evidence="3 4">
    <name type="scientific">Nicrophorus vespilloides</name>
    <name type="common">Boreal carrion beetle</name>
    <dbReference type="NCBI Taxonomy" id="110193"/>
    <lineage>
        <taxon>Eukaryota</taxon>
        <taxon>Metazoa</taxon>
        <taxon>Ecdysozoa</taxon>
        <taxon>Arthropoda</taxon>
        <taxon>Hexapoda</taxon>
        <taxon>Insecta</taxon>
        <taxon>Pterygota</taxon>
        <taxon>Neoptera</taxon>
        <taxon>Endopterygota</taxon>
        <taxon>Coleoptera</taxon>
        <taxon>Polyphaga</taxon>
        <taxon>Staphyliniformia</taxon>
        <taxon>Silphidae</taxon>
        <taxon>Nicrophorinae</taxon>
        <taxon>Nicrophorus</taxon>
    </lineage>
</organism>
<keyword evidence="3" id="KW-1185">Reference proteome</keyword>
<protein>
    <submittedName>
        <fullName evidence="4">Baculoviral IAP repeat-containing protein 5</fullName>
    </submittedName>
</protein>
<keyword evidence="1" id="KW-0479">Metal-binding</keyword>
<keyword evidence="2" id="KW-0862">Zinc</keyword>
<dbReference type="PANTHER" id="PTHR46771:SF5">
    <property type="entry name" value="DETERIN"/>
    <property type="match status" value="1"/>
</dbReference>
<gene>
    <name evidence="4" type="primary">LOC108564100</name>
</gene>
<proteinExistence type="predicted"/>
<reference evidence="4" key="1">
    <citation type="submission" date="2025-08" db="UniProtKB">
        <authorList>
            <consortium name="RefSeq"/>
        </authorList>
    </citation>
    <scope>IDENTIFICATION</scope>
    <source>
        <tissue evidence="4">Whole Larva</tissue>
    </source>
</reference>